<accession>B9E572</accession>
<dbReference type="AlphaFoldDB" id="B9E572"/>
<dbReference type="KEGG" id="ckr:CKR_2596"/>
<dbReference type="Proteomes" id="UP000007969">
    <property type="component" value="Chromosome"/>
</dbReference>
<gene>
    <name evidence="1" type="ordered locus">CKR_2596</name>
</gene>
<evidence type="ECO:0000313" key="2">
    <source>
        <dbReference type="Proteomes" id="UP000007969"/>
    </source>
</evidence>
<name>B9E572_CLOK1</name>
<sequence length="289" mass="33173">MEVSYQMSDLKYKLAKKINTIEDDDSINNTESIRKDTNNVITLNSTESNKSISIVPDFAITLNDAKNRVELLQSFVKEMMIINIDYGFIPNCSKPSLFKSGAEKLCDIFGFSKKIEILNRVEDWEKALFHYEIKTILINKKTGLIEAEGIGSCNNRERKYKNQDGYSIVNNILKMAKKRAFIDAVLSATRSSGLFTQDMEDNLLPLNNGNDDKDITKIQSNNTNGSAETKYLQNKKYHYELISIIKENNIPTSEIKELIKKRYKVSQIKQLSSPQICDFIKYLNIYNMI</sequence>
<evidence type="ECO:0000313" key="1">
    <source>
        <dbReference type="EMBL" id="BAH07647.1"/>
    </source>
</evidence>
<dbReference type="EMBL" id="AP009049">
    <property type="protein sequence ID" value="BAH07647.1"/>
    <property type="molecule type" value="Genomic_DNA"/>
</dbReference>
<organism evidence="1 2">
    <name type="scientific">Clostridium kluyveri (strain NBRC 12016)</name>
    <dbReference type="NCBI Taxonomy" id="583346"/>
    <lineage>
        <taxon>Bacteria</taxon>
        <taxon>Bacillati</taxon>
        <taxon>Bacillota</taxon>
        <taxon>Clostridia</taxon>
        <taxon>Eubacteriales</taxon>
        <taxon>Clostridiaceae</taxon>
        <taxon>Clostridium</taxon>
    </lineage>
</organism>
<protein>
    <submittedName>
        <fullName evidence="1">Uncharacterized protein</fullName>
    </submittedName>
</protein>
<proteinExistence type="predicted"/>
<dbReference type="HOGENOM" id="CLU_085640_0_0_9"/>
<reference evidence="2" key="1">
    <citation type="submission" date="2005-09" db="EMBL/GenBank/DDBJ databases">
        <title>Complete genome sequence of Clostridium kluyveri and comparative genomics of Clostridia species.</title>
        <authorList>
            <person name="Inui M."/>
            <person name="Nonaka H."/>
            <person name="Shinoda Y."/>
            <person name="Ikenaga Y."/>
            <person name="Abe M."/>
            <person name="Naito K."/>
            <person name="Vertes A.A."/>
            <person name="Yukawa H."/>
        </authorList>
    </citation>
    <scope>NUCLEOTIDE SEQUENCE [LARGE SCALE GENOMIC DNA]</scope>
    <source>
        <strain evidence="2">NBRC 12016</strain>
    </source>
</reference>